<proteinExistence type="predicted"/>
<gene>
    <name evidence="1" type="ORF">RPERSI_LOCUS13300</name>
</gene>
<keyword evidence="2" id="KW-1185">Reference proteome</keyword>
<reference evidence="1" key="1">
    <citation type="submission" date="2021-06" db="EMBL/GenBank/DDBJ databases">
        <authorList>
            <person name="Kallberg Y."/>
            <person name="Tangrot J."/>
            <person name="Rosling A."/>
        </authorList>
    </citation>
    <scope>NUCLEOTIDE SEQUENCE</scope>
    <source>
        <strain evidence="1">MA461A</strain>
    </source>
</reference>
<name>A0ACA9QFR1_9GLOM</name>
<protein>
    <submittedName>
        <fullName evidence="1">27184_t:CDS:1</fullName>
    </submittedName>
</protein>
<dbReference type="EMBL" id="CAJVQC010029396">
    <property type="protein sequence ID" value="CAG8742537.1"/>
    <property type="molecule type" value="Genomic_DNA"/>
</dbReference>
<evidence type="ECO:0000313" key="2">
    <source>
        <dbReference type="Proteomes" id="UP000789920"/>
    </source>
</evidence>
<evidence type="ECO:0000313" key="1">
    <source>
        <dbReference type="EMBL" id="CAG8742537.1"/>
    </source>
</evidence>
<feature type="non-terminal residue" evidence="1">
    <location>
        <position position="1"/>
    </location>
</feature>
<organism evidence="1 2">
    <name type="scientific">Racocetra persica</name>
    <dbReference type="NCBI Taxonomy" id="160502"/>
    <lineage>
        <taxon>Eukaryota</taxon>
        <taxon>Fungi</taxon>
        <taxon>Fungi incertae sedis</taxon>
        <taxon>Mucoromycota</taxon>
        <taxon>Glomeromycotina</taxon>
        <taxon>Glomeromycetes</taxon>
        <taxon>Diversisporales</taxon>
        <taxon>Gigasporaceae</taxon>
        <taxon>Racocetra</taxon>
    </lineage>
</organism>
<sequence length="65" mass="7300">TLQQIDDKLDEVTQGINFIKSHIAEKGVVEAIEIDPNELVDPNIQTTRGKIFKGNPEIENDEIPE</sequence>
<dbReference type="Proteomes" id="UP000789920">
    <property type="component" value="Unassembled WGS sequence"/>
</dbReference>
<accession>A0ACA9QFR1</accession>
<feature type="non-terminal residue" evidence="1">
    <location>
        <position position="65"/>
    </location>
</feature>
<comment type="caution">
    <text evidence="1">The sequence shown here is derived from an EMBL/GenBank/DDBJ whole genome shotgun (WGS) entry which is preliminary data.</text>
</comment>